<dbReference type="GeneID" id="97613000"/>
<dbReference type="EMBL" id="CP012172">
    <property type="protein sequence ID" value="AKV74853.1"/>
    <property type="molecule type" value="Genomic_DNA"/>
</dbReference>
<dbReference type="Proteomes" id="UP000062475">
    <property type="component" value="Chromosome"/>
</dbReference>
<evidence type="ECO:0000313" key="10">
    <source>
        <dbReference type="EMBL" id="AKV77090.1"/>
    </source>
</evidence>
<reference evidence="13 15" key="3">
    <citation type="submission" date="2015-07" db="EMBL/GenBank/DDBJ databases">
        <title>Physiological, transcriptional responses and genome re-sequencing of acid resistant extremely thermoacidophilic Metallosphaera sedula SARC-M1.</title>
        <authorList>
            <person name="Ai C."/>
            <person name="McCarthy S."/>
            <person name="Eckrich V."/>
            <person name="Rudrappa D."/>
            <person name="Qiu G."/>
            <person name="Blum P."/>
        </authorList>
    </citation>
    <scope>NUCLEOTIDE SEQUENCE [LARGE SCALE GENOMIC DNA]</scope>
    <source>
        <strain evidence="13 15">SARC-M1</strain>
    </source>
</reference>
<dbReference type="InterPro" id="IPR038430">
    <property type="entry name" value="NDAH_ubi_oxred_su3_sf"/>
</dbReference>
<comment type="similarity">
    <text evidence="2">Belongs to the complex I subunit 3 family.</text>
</comment>
<evidence type="ECO:0000313" key="19">
    <source>
        <dbReference type="Proteomes" id="UP000068832"/>
    </source>
</evidence>
<dbReference type="Proteomes" id="UP000056255">
    <property type="component" value="Chromosome"/>
</dbReference>
<keyword evidence="3" id="KW-0813">Transport</keyword>
<proteinExistence type="inferred from homology"/>
<reference evidence="8 14" key="1">
    <citation type="journal article" date="2014" name="J. Bacteriol.">
        <title>Role of an Archaeal PitA Transporter in the Copper and Arsenic Resistance of Metallosphaera sedula, an Extreme Thermoacidophile.</title>
        <authorList>
            <person name="McCarthy S."/>
            <person name="Ai C."/>
            <person name="Wheaton G."/>
            <person name="Tevatia R."/>
            <person name="Eckrich V."/>
            <person name="Kelly R."/>
            <person name="Blum P."/>
        </authorList>
    </citation>
    <scope>NUCLEOTIDE SEQUENCE [LARGE SCALE GENOMIC DNA]</scope>
    <source>
        <strain evidence="8 14">CuR1</strain>
    </source>
</reference>
<evidence type="ECO:0000313" key="15">
    <source>
        <dbReference type="Proteomes" id="UP000056255"/>
    </source>
</evidence>
<keyword evidence="6 7" id="KW-0472">Membrane</keyword>
<evidence type="ECO:0000256" key="2">
    <source>
        <dbReference type="ARBA" id="ARBA00008472"/>
    </source>
</evidence>
<dbReference type="EMBL" id="CP012176">
    <property type="protein sequence ID" value="AKV83818.1"/>
    <property type="molecule type" value="Genomic_DNA"/>
</dbReference>
<dbReference type="NCBIfam" id="NF004726">
    <property type="entry name" value="PRK06073.1-1"/>
    <property type="match status" value="1"/>
</dbReference>
<gene>
    <name evidence="8" type="ORF">HA72_1895</name>
    <name evidence="9" type="ORF">MsedA_1943</name>
    <name evidence="10" type="ORF">MsedB_1945</name>
    <name evidence="11" type="ORF">MsedC_1943</name>
    <name evidence="12" type="ORF">MsedD_1944</name>
    <name evidence="13" type="ORF">MsedE_1944</name>
</gene>
<organism evidence="8 14">
    <name type="scientific">Metallosphaera sedula</name>
    <dbReference type="NCBI Taxonomy" id="43687"/>
    <lineage>
        <taxon>Archaea</taxon>
        <taxon>Thermoproteota</taxon>
        <taxon>Thermoprotei</taxon>
        <taxon>Sulfolobales</taxon>
        <taxon>Sulfolobaceae</taxon>
        <taxon>Metallosphaera</taxon>
    </lineage>
</organism>
<dbReference type="NCBIfam" id="NF004728">
    <property type="entry name" value="PRK06073.1-4"/>
    <property type="match status" value="1"/>
</dbReference>
<keyword evidence="4 7" id="KW-0812">Transmembrane</keyword>
<evidence type="ECO:0000313" key="13">
    <source>
        <dbReference type="EMBL" id="AKV83818.1"/>
    </source>
</evidence>
<dbReference type="EMBL" id="CP012175">
    <property type="protein sequence ID" value="AKV81586.1"/>
    <property type="molecule type" value="Genomic_DNA"/>
</dbReference>
<evidence type="ECO:0000256" key="4">
    <source>
        <dbReference type="ARBA" id="ARBA00022692"/>
    </source>
</evidence>
<evidence type="ECO:0000313" key="12">
    <source>
        <dbReference type="EMBL" id="AKV81586.1"/>
    </source>
</evidence>
<dbReference type="Gene3D" id="1.20.58.1610">
    <property type="entry name" value="NADH:ubiquinone/plastoquinone oxidoreductase, chain 3"/>
    <property type="match status" value="1"/>
</dbReference>
<dbReference type="OrthoDB" id="51573at2157"/>
<evidence type="ECO:0000256" key="6">
    <source>
        <dbReference type="ARBA" id="ARBA00023136"/>
    </source>
</evidence>
<evidence type="ECO:0000313" key="18">
    <source>
        <dbReference type="Proteomes" id="UP000062475"/>
    </source>
</evidence>
<dbReference type="Proteomes" id="UP000061362">
    <property type="component" value="Chromosome"/>
</dbReference>
<keyword evidence="8" id="KW-0560">Oxidoreductase</keyword>
<feature type="transmembrane region" description="Helical" evidence="7">
    <location>
        <begin position="97"/>
        <end position="116"/>
    </location>
</feature>
<dbReference type="Proteomes" id="UP000029084">
    <property type="component" value="Chromosome"/>
</dbReference>
<feature type="transmembrane region" description="Helical" evidence="7">
    <location>
        <begin position="62"/>
        <end position="85"/>
    </location>
</feature>
<dbReference type="Pfam" id="PF00507">
    <property type="entry name" value="Oxidored_q4"/>
    <property type="match status" value="1"/>
</dbReference>
<comment type="subcellular location">
    <subcellularLocation>
        <location evidence="1">Membrane</location>
    </subcellularLocation>
</comment>
<dbReference type="AlphaFoldDB" id="A0A088E6F5"/>
<evidence type="ECO:0000256" key="5">
    <source>
        <dbReference type="ARBA" id="ARBA00022989"/>
    </source>
</evidence>
<dbReference type="Proteomes" id="UP000062398">
    <property type="component" value="Chromosome"/>
</dbReference>
<keyword evidence="5 7" id="KW-1133">Transmembrane helix</keyword>
<dbReference type="GO" id="GO:0008137">
    <property type="term" value="F:NADH dehydrogenase (ubiquinone) activity"/>
    <property type="evidence" value="ECO:0007669"/>
    <property type="project" value="InterPro"/>
</dbReference>
<reference evidence="16 17" key="2">
    <citation type="journal article" date="2015" name="Genome Announc.">
        <title>Complete Genome Sequences of Evolved Arsenate-Resistant Metallosphaera sedula Strains.</title>
        <authorList>
            <person name="Ai C."/>
            <person name="McCarthy S."/>
            <person name="Schackwitz W."/>
            <person name="Martin J."/>
            <person name="Lipzen A."/>
            <person name="Blum P."/>
        </authorList>
    </citation>
    <scope>NUCLEOTIDE SEQUENCE [LARGE SCALE GENOMIC DNA]</scope>
    <source>
        <strain evidence="11 17">ARS120-1</strain>
        <strain evidence="12 16">ARS120-2</strain>
        <strain evidence="9 19">ARS50-1</strain>
        <strain evidence="10 18">ARS50-2</strain>
    </source>
</reference>
<evidence type="ECO:0000256" key="7">
    <source>
        <dbReference type="SAM" id="Phobius"/>
    </source>
</evidence>
<dbReference type="EMBL" id="CP012174">
    <property type="protein sequence ID" value="AKV79341.1"/>
    <property type="molecule type" value="Genomic_DNA"/>
</dbReference>
<evidence type="ECO:0000313" key="16">
    <source>
        <dbReference type="Proteomes" id="UP000061362"/>
    </source>
</evidence>
<evidence type="ECO:0000313" key="8">
    <source>
        <dbReference type="EMBL" id="AIM28019.1"/>
    </source>
</evidence>
<dbReference type="OMA" id="AVPFYNN"/>
<evidence type="ECO:0000256" key="1">
    <source>
        <dbReference type="ARBA" id="ARBA00004370"/>
    </source>
</evidence>
<dbReference type="RefSeq" id="WP_012021822.1">
    <property type="nucleotide sequence ID" value="NZ_CP008822.1"/>
</dbReference>
<evidence type="ECO:0000313" key="17">
    <source>
        <dbReference type="Proteomes" id="UP000062398"/>
    </source>
</evidence>
<dbReference type="PATRIC" id="fig|43687.5.peg.2053"/>
<dbReference type="GO" id="GO:0016020">
    <property type="term" value="C:membrane"/>
    <property type="evidence" value="ECO:0007669"/>
    <property type="project" value="UniProtKB-SubCell"/>
</dbReference>
<protein>
    <submittedName>
        <fullName evidence="8 9">NADH dehydrogenase</fullName>
        <ecNumber evidence="8 9">1.6.5.3</ecNumber>
    </submittedName>
</protein>
<dbReference type="EMBL" id="CP008822">
    <property type="protein sequence ID" value="AIM28019.1"/>
    <property type="molecule type" value="Genomic_DNA"/>
</dbReference>
<evidence type="ECO:0000256" key="3">
    <source>
        <dbReference type="ARBA" id="ARBA00022448"/>
    </source>
</evidence>
<evidence type="ECO:0000313" key="9">
    <source>
        <dbReference type="EMBL" id="AKV74853.1"/>
    </source>
</evidence>
<sequence>MTYTQAVLSFGLPFILVLLGAYGTYKLLELVMPRNPNPLKTARFEAGNIPTGEGRLWFPLQYYGYLLVYTTLEPIVVLLFVAAAVPFYNNFTLFRNLLIVVGSFLVLMYPVLYYAIRQINMITYWGLRR</sequence>
<dbReference type="EMBL" id="CP012173">
    <property type="protein sequence ID" value="AKV77090.1"/>
    <property type="molecule type" value="Genomic_DNA"/>
</dbReference>
<evidence type="ECO:0000313" key="11">
    <source>
        <dbReference type="EMBL" id="AKV79341.1"/>
    </source>
</evidence>
<dbReference type="GO" id="GO:0016491">
    <property type="term" value="F:oxidoreductase activity"/>
    <property type="evidence" value="ECO:0007669"/>
    <property type="project" value="UniProtKB-KW"/>
</dbReference>
<name>A0A088E6F5_9CREN</name>
<dbReference type="EC" id="1.6.5.3" evidence="8 9"/>
<feature type="transmembrane region" description="Helical" evidence="7">
    <location>
        <begin position="6"/>
        <end position="25"/>
    </location>
</feature>
<evidence type="ECO:0000313" key="14">
    <source>
        <dbReference type="Proteomes" id="UP000029084"/>
    </source>
</evidence>
<dbReference type="Proteomes" id="UP000068832">
    <property type="component" value="Chromosome"/>
</dbReference>
<accession>A0A088E6F5</accession>
<dbReference type="InterPro" id="IPR000440">
    <property type="entry name" value="NADH_UbQ/plastoQ_OxRdtase_su3"/>
</dbReference>